<evidence type="ECO:0000313" key="2">
    <source>
        <dbReference type="Proteomes" id="UP001431429"/>
    </source>
</evidence>
<dbReference type="SUPFAM" id="SSF53850">
    <property type="entry name" value="Periplasmic binding protein-like II"/>
    <property type="match status" value="1"/>
</dbReference>
<protein>
    <submittedName>
        <fullName evidence="1">ABC transporter substrate-binding protein</fullName>
    </submittedName>
</protein>
<comment type="caution">
    <text evidence="1">The sequence shown here is derived from an EMBL/GenBank/DDBJ whole genome shotgun (WGS) entry which is preliminary data.</text>
</comment>
<evidence type="ECO:0000313" key="1">
    <source>
        <dbReference type="EMBL" id="MCM2393737.1"/>
    </source>
</evidence>
<sequence length="329" mass="37469">MARIPMTLACWDYDRTRALHDETVRPEGIALTYLPLMMPESAFRMLHFNDFDASEMSLSWYTRLAALKDRPFTAIPVFPSRMFRHSCIYVNVNSGIEKPADLVGKRVGCPEYQMTAAVWIKGMLADHYGVPVNSVRYATGGLEQPGRREQPMDLPADIVVEPIGDDRTLSEMLESGDIDALYTAHMPSGFARHSPNVRRLFEDYVTVEQDYYRRTGIFPIMHTVVIRQDVLEANPWTAQSLTKAFEESKQRALADLRETTALKYALPWLTAAAEEAREVLGDDYWPYGIDRNRETLRTFIRYSHEQGLIPDRIEPEALFAPGTLASAKI</sequence>
<gene>
    <name evidence="1" type="ORF">NBG84_36635</name>
</gene>
<name>A0ABT0UZ60_9ACTN</name>
<organism evidence="1 2">
    <name type="scientific">Streptomyces albipurpureus</name>
    <dbReference type="NCBI Taxonomy" id="2897419"/>
    <lineage>
        <taxon>Bacteria</taxon>
        <taxon>Bacillati</taxon>
        <taxon>Actinomycetota</taxon>
        <taxon>Actinomycetes</taxon>
        <taxon>Kitasatosporales</taxon>
        <taxon>Streptomycetaceae</taxon>
        <taxon>Streptomyces</taxon>
    </lineage>
</organism>
<proteinExistence type="predicted"/>
<keyword evidence="2" id="KW-1185">Reference proteome</keyword>
<accession>A0ABT0UZ60</accession>
<dbReference type="Proteomes" id="UP001431429">
    <property type="component" value="Unassembled WGS sequence"/>
</dbReference>
<reference evidence="1" key="1">
    <citation type="submission" date="2022-06" db="EMBL/GenBank/DDBJ databases">
        <title>Genome public.</title>
        <authorList>
            <person name="Sun Q."/>
        </authorList>
    </citation>
    <scope>NUCLEOTIDE SEQUENCE</scope>
    <source>
        <strain evidence="1">CWNU-1</strain>
    </source>
</reference>
<dbReference type="RefSeq" id="WP_250924027.1">
    <property type="nucleotide sequence ID" value="NZ_JAMQAW010000083.1"/>
</dbReference>
<dbReference type="Gene3D" id="3.40.190.10">
    <property type="entry name" value="Periplasmic binding protein-like II"/>
    <property type="match status" value="1"/>
</dbReference>
<dbReference type="EMBL" id="JAMQAW010000083">
    <property type="protein sequence ID" value="MCM2393737.1"/>
    <property type="molecule type" value="Genomic_DNA"/>
</dbReference>